<dbReference type="EMBL" id="LGSR01000002">
    <property type="protein sequence ID" value="KOS23145.1"/>
    <property type="molecule type" value="Genomic_DNA"/>
</dbReference>
<comment type="caution">
    <text evidence="2">The sequence shown here is derived from an EMBL/GenBank/DDBJ whole genome shotgun (WGS) entry which is preliminary data.</text>
</comment>
<evidence type="ECO:0000313" key="3">
    <source>
        <dbReference type="Proteomes" id="UP000053831"/>
    </source>
</evidence>
<gene>
    <name evidence="2" type="ORF">ESCO_003409</name>
</gene>
<sequence>MPGPRNLSAGGGSSSTLRARLSSQPPPSHPKLSSSSSSSLACQGQSRDLYQHFRACFVPVPAAPASTHTRAESSSDDSLIVALGESIARDGFKLHSAVVEHLSQAQAQILANIAAFSRASSSALADLDAMYANIACPLAATLCHSAHFPRATLGAHLASMRDRLAAAQGELAALRAEWDDNVRLEERIRRELAVGAPAQQDAGQMEAFKLEAESIAREQTRALDDIEAHYKELMQAKTMEMMQFMLAD</sequence>
<organism evidence="2 3">
    <name type="scientific">Escovopsis weberi</name>
    <dbReference type="NCBI Taxonomy" id="150374"/>
    <lineage>
        <taxon>Eukaryota</taxon>
        <taxon>Fungi</taxon>
        <taxon>Dikarya</taxon>
        <taxon>Ascomycota</taxon>
        <taxon>Pezizomycotina</taxon>
        <taxon>Sordariomycetes</taxon>
        <taxon>Hypocreomycetidae</taxon>
        <taxon>Hypocreales</taxon>
        <taxon>Hypocreaceae</taxon>
        <taxon>Escovopsis</taxon>
    </lineage>
</organism>
<reference evidence="2 3" key="1">
    <citation type="submission" date="2015-07" db="EMBL/GenBank/DDBJ databases">
        <title>The genome of the fungus Escovopsis weberi, a specialized disease agent of ant agriculture.</title>
        <authorList>
            <person name="de Man T.J."/>
            <person name="Stajich J.E."/>
            <person name="Kubicek C.P."/>
            <person name="Chenthamara K."/>
            <person name="Atanasova L."/>
            <person name="Druzhinina I.S."/>
            <person name="Birnbaum S."/>
            <person name="Barribeau S.M."/>
            <person name="Teiling C."/>
            <person name="Suen G."/>
            <person name="Currie C."/>
            <person name="Gerardo N.M."/>
        </authorList>
    </citation>
    <scope>NUCLEOTIDE SEQUENCE [LARGE SCALE GENOMIC DNA]</scope>
</reference>
<proteinExistence type="predicted"/>
<keyword evidence="3" id="KW-1185">Reference proteome</keyword>
<dbReference type="OrthoDB" id="4869153at2759"/>
<dbReference type="AlphaFoldDB" id="A0A0N0RUA1"/>
<evidence type="ECO:0000256" key="1">
    <source>
        <dbReference type="SAM" id="MobiDB-lite"/>
    </source>
</evidence>
<feature type="region of interest" description="Disordered" evidence="1">
    <location>
        <begin position="1"/>
        <end position="40"/>
    </location>
</feature>
<evidence type="ECO:0000313" key="2">
    <source>
        <dbReference type="EMBL" id="KOS23145.1"/>
    </source>
</evidence>
<accession>A0A0N0RUA1</accession>
<feature type="compositionally biased region" description="Low complexity" evidence="1">
    <location>
        <begin position="30"/>
        <end position="40"/>
    </location>
</feature>
<name>A0A0N0RUA1_ESCWE</name>
<dbReference type="Proteomes" id="UP000053831">
    <property type="component" value="Unassembled WGS sequence"/>
</dbReference>
<protein>
    <submittedName>
        <fullName evidence="2">Uncharacterized protein</fullName>
    </submittedName>
</protein>